<evidence type="ECO:0000313" key="2">
    <source>
        <dbReference type="Proteomes" id="UP001489719"/>
    </source>
</evidence>
<dbReference type="Proteomes" id="UP001489719">
    <property type="component" value="Unassembled WGS sequence"/>
</dbReference>
<proteinExistence type="predicted"/>
<dbReference type="EMBL" id="MU970150">
    <property type="protein sequence ID" value="KAK9319998.1"/>
    <property type="molecule type" value="Genomic_DNA"/>
</dbReference>
<reference evidence="2" key="1">
    <citation type="journal article" date="2024" name="Front. Bioeng. Biotechnol.">
        <title>Genome-scale model development and genomic sequencing of the oleaginous clade Lipomyces.</title>
        <authorList>
            <person name="Czajka J.J."/>
            <person name="Han Y."/>
            <person name="Kim J."/>
            <person name="Mondo S.J."/>
            <person name="Hofstad B.A."/>
            <person name="Robles A."/>
            <person name="Haridas S."/>
            <person name="Riley R."/>
            <person name="LaButti K."/>
            <person name="Pangilinan J."/>
            <person name="Andreopoulos W."/>
            <person name="Lipzen A."/>
            <person name="Yan J."/>
            <person name="Wang M."/>
            <person name="Ng V."/>
            <person name="Grigoriev I.V."/>
            <person name="Spatafora J.W."/>
            <person name="Magnuson J.K."/>
            <person name="Baker S.E."/>
            <person name="Pomraning K.R."/>
        </authorList>
    </citation>
    <scope>NUCLEOTIDE SEQUENCE [LARGE SCALE GENOMIC DNA]</scope>
    <source>
        <strain evidence="2">CBS 10300</strain>
    </source>
</reference>
<protein>
    <submittedName>
        <fullName evidence="1">Programmed cell death protein 2</fullName>
    </submittedName>
</protein>
<organism evidence="1 2">
    <name type="scientific">Lipomyces orientalis</name>
    <dbReference type="NCBI Taxonomy" id="1233043"/>
    <lineage>
        <taxon>Eukaryota</taxon>
        <taxon>Fungi</taxon>
        <taxon>Dikarya</taxon>
        <taxon>Ascomycota</taxon>
        <taxon>Saccharomycotina</taxon>
        <taxon>Lipomycetes</taxon>
        <taxon>Lipomycetales</taxon>
        <taxon>Lipomycetaceae</taxon>
        <taxon>Lipomyces</taxon>
    </lineage>
</organism>
<sequence length="408" mass="44943">MSGEDDYESDSDMSVDSRSVSGKTSVLLGYPDEPADESASALDTRIGGLPIWLNPSSPPSASLAKCKKCKSVMALLLQAYAALEDTLYERVIYVYACKKAGCRRHPGSVRAFRGLMRDEDKMRAVADKQKKDEERRKSNAAEAVEKRKQQQADLGNVLFGDGFSDGANPFGDPGASPEPSTSAGARLDEIEQVSESLERTTIGAAQRQDTSIQTPFESWPPAEELESYKSWFLYVEGEYLTNKSDQEVGQRVEILAVTSGGSGNDGPDEWSTLPESSSNVDKVFQNFADIVADNPEQVVRYERKGSPLFYSKTDEVGKLLINRNTGRYDSNLIPRCEVCGSVRVFELQLMPYAIQVLEQGSGIDIFNGMEWGTIIVGTCKNDCAPPTIDKNGVAYQEEWLGVQWEETK</sequence>
<comment type="caution">
    <text evidence="1">The sequence shown here is derived from an EMBL/GenBank/DDBJ whole genome shotgun (WGS) entry which is preliminary data.</text>
</comment>
<accession>A0ACC3TFU6</accession>
<name>A0ACC3TFU6_9ASCO</name>
<gene>
    <name evidence="1" type="ORF">V1517DRAFT_330780</name>
</gene>
<evidence type="ECO:0000313" key="1">
    <source>
        <dbReference type="EMBL" id="KAK9319998.1"/>
    </source>
</evidence>
<keyword evidence="2" id="KW-1185">Reference proteome</keyword>